<dbReference type="SMART" id="SM00248">
    <property type="entry name" value="ANK"/>
    <property type="match status" value="5"/>
</dbReference>
<feature type="repeat" description="ANK" evidence="3">
    <location>
        <begin position="392"/>
        <end position="424"/>
    </location>
</feature>
<dbReference type="Pfam" id="PF12796">
    <property type="entry name" value="Ank_2"/>
    <property type="match status" value="1"/>
</dbReference>
<dbReference type="EMBL" id="BLLK01000046">
    <property type="protein sequence ID" value="GFH53013.1"/>
    <property type="molecule type" value="Genomic_DNA"/>
</dbReference>
<feature type="region of interest" description="Disordered" evidence="4">
    <location>
        <begin position="74"/>
        <end position="98"/>
    </location>
</feature>
<dbReference type="InterPro" id="IPR036770">
    <property type="entry name" value="Ankyrin_rpt-contain_sf"/>
</dbReference>
<reference evidence="5 6" key="1">
    <citation type="journal article" date="2021" name="Sci. Rep.">
        <title>The genome of the diatom Chaetoceros tenuissimus carries an ancient integrated fragment of an extant virus.</title>
        <authorList>
            <person name="Hongo Y."/>
            <person name="Kimura K."/>
            <person name="Takaki Y."/>
            <person name="Yoshida Y."/>
            <person name="Baba S."/>
            <person name="Kobayashi G."/>
            <person name="Nagasaki K."/>
            <person name="Hano T."/>
            <person name="Tomaru Y."/>
        </authorList>
    </citation>
    <scope>NUCLEOTIDE SEQUENCE [LARGE SCALE GENOMIC DNA]</scope>
    <source>
        <strain evidence="5 6">NIES-3715</strain>
    </source>
</reference>
<dbReference type="AlphaFoldDB" id="A0AAD3H7N0"/>
<accession>A0AAD3H7N0</accession>
<evidence type="ECO:0000256" key="3">
    <source>
        <dbReference type="PROSITE-ProRule" id="PRU00023"/>
    </source>
</evidence>
<keyword evidence="2 3" id="KW-0040">ANK repeat</keyword>
<evidence type="ECO:0000313" key="5">
    <source>
        <dbReference type="EMBL" id="GFH53013.1"/>
    </source>
</evidence>
<gene>
    <name evidence="5" type="ORF">CTEN210_09489</name>
</gene>
<feature type="repeat" description="ANK" evidence="3">
    <location>
        <begin position="425"/>
        <end position="457"/>
    </location>
</feature>
<keyword evidence="1" id="KW-0677">Repeat</keyword>
<dbReference type="SUPFAM" id="SSF48403">
    <property type="entry name" value="Ankyrin repeat"/>
    <property type="match status" value="1"/>
</dbReference>
<dbReference type="PANTHER" id="PTHR24180">
    <property type="entry name" value="CYCLIN-DEPENDENT KINASE INHIBITOR 2C-RELATED"/>
    <property type="match status" value="1"/>
</dbReference>
<evidence type="ECO:0000256" key="2">
    <source>
        <dbReference type="ARBA" id="ARBA00023043"/>
    </source>
</evidence>
<dbReference type="PRINTS" id="PR01415">
    <property type="entry name" value="ANKYRIN"/>
</dbReference>
<protein>
    <submittedName>
        <fullName evidence="5">Uncharacterized protein</fullName>
    </submittedName>
</protein>
<dbReference type="InterPro" id="IPR051637">
    <property type="entry name" value="Ank_repeat_dom-contain_49"/>
</dbReference>
<sequence>MKEINENRLEEERLCMQSRLESTLFRICGGGIHRNNKNLEENDAFTTCNCRHIKSDQAWSEQLKQLAKESVLMVQNGKRNKRKKRKLEQQQIEQDTDDIGKPHDIEIKIAPTFFHRFRHKCIKRTKKTDNGNDTMDSKSDSTTPSFPSLEITSDLGLRRAIEHPEELAKLIVQDLEDDLWQDRVQDSQQDQDNLACIQHPYEIRYDKSGIICIVSPRRNKFLRSPTINRLPCPHRTCTKWVKGDKGLWWHQIREHGKLYADATDVAKDGNKGCVEGDNGNSTALVLYNSNSGNVETASEASLPSTERREDDASDIYFKYIRKNEVEMFKKNLESLTTSKDDQREYVTSHLDRNGASALHWCSGQGCAELVSYMIKDLGVNPNQPQKGKRSFRGRTPLHWASRNGHLHIVEFLVSNGADVDATTGDGTTAFCLAAWQNNVDIMKFLYSRGAHVTKMNIFGCNAVLWSAQSATGGLETLQWLKEIGLNMSLVNSNGHALLHKSAQRGKFQVCRWIFEQNSSHDDENILMNMVEQIAPDAENCCPSDLAGMEGFEDLACWLVSQEQKIALNHYISHQDNSKKSVVDWLENGMKNAVHATNRFGLHGIYEAGIGVKKMCAFIADDLNRKSVARCKNKESK</sequence>
<evidence type="ECO:0000313" key="6">
    <source>
        <dbReference type="Proteomes" id="UP001054902"/>
    </source>
</evidence>
<evidence type="ECO:0000256" key="4">
    <source>
        <dbReference type="SAM" id="MobiDB-lite"/>
    </source>
</evidence>
<evidence type="ECO:0000256" key="1">
    <source>
        <dbReference type="ARBA" id="ARBA00022737"/>
    </source>
</evidence>
<dbReference type="PROSITE" id="PS50297">
    <property type="entry name" value="ANK_REP_REGION"/>
    <property type="match status" value="2"/>
</dbReference>
<comment type="caution">
    <text evidence="5">The sequence shown here is derived from an EMBL/GenBank/DDBJ whole genome shotgun (WGS) entry which is preliminary data.</text>
</comment>
<dbReference type="Proteomes" id="UP001054902">
    <property type="component" value="Unassembled WGS sequence"/>
</dbReference>
<dbReference type="PANTHER" id="PTHR24180:SF45">
    <property type="entry name" value="POLY [ADP-RIBOSE] POLYMERASE TANKYRASE"/>
    <property type="match status" value="1"/>
</dbReference>
<feature type="compositionally biased region" description="Basic and acidic residues" evidence="4">
    <location>
        <begin position="127"/>
        <end position="139"/>
    </location>
</feature>
<name>A0AAD3H7N0_9STRA</name>
<keyword evidence="6" id="KW-1185">Reference proteome</keyword>
<dbReference type="Gene3D" id="1.25.40.20">
    <property type="entry name" value="Ankyrin repeat-containing domain"/>
    <property type="match status" value="2"/>
</dbReference>
<organism evidence="5 6">
    <name type="scientific">Chaetoceros tenuissimus</name>
    <dbReference type="NCBI Taxonomy" id="426638"/>
    <lineage>
        <taxon>Eukaryota</taxon>
        <taxon>Sar</taxon>
        <taxon>Stramenopiles</taxon>
        <taxon>Ochrophyta</taxon>
        <taxon>Bacillariophyta</taxon>
        <taxon>Coscinodiscophyceae</taxon>
        <taxon>Chaetocerotophycidae</taxon>
        <taxon>Chaetocerotales</taxon>
        <taxon>Chaetocerotaceae</taxon>
        <taxon>Chaetoceros</taxon>
    </lineage>
</organism>
<proteinExistence type="predicted"/>
<dbReference type="PROSITE" id="PS50088">
    <property type="entry name" value="ANK_REPEAT"/>
    <property type="match status" value="2"/>
</dbReference>
<dbReference type="InterPro" id="IPR002110">
    <property type="entry name" value="Ankyrin_rpt"/>
</dbReference>
<feature type="region of interest" description="Disordered" evidence="4">
    <location>
        <begin position="125"/>
        <end position="147"/>
    </location>
</feature>